<dbReference type="OrthoDB" id="6513042at2759"/>
<feature type="domain" description="RDRP core" evidence="3">
    <location>
        <begin position="424"/>
        <end position="522"/>
    </location>
</feature>
<dbReference type="GO" id="GO:0031380">
    <property type="term" value="C:nuclear RNA-directed RNA polymerase complex"/>
    <property type="evidence" value="ECO:0007669"/>
    <property type="project" value="TreeGrafter"/>
</dbReference>
<feature type="region of interest" description="Disordered" evidence="2">
    <location>
        <begin position="362"/>
        <end position="385"/>
    </location>
</feature>
<comment type="similarity">
    <text evidence="1">Belongs to the RdRP family.</text>
</comment>
<evidence type="ECO:0000313" key="5">
    <source>
        <dbReference type="Proteomes" id="UP000092154"/>
    </source>
</evidence>
<keyword evidence="5" id="KW-1185">Reference proteome</keyword>
<keyword evidence="1" id="KW-0808">Transferase</keyword>
<dbReference type="GO" id="GO:0030422">
    <property type="term" value="P:siRNA processing"/>
    <property type="evidence" value="ECO:0007669"/>
    <property type="project" value="TreeGrafter"/>
</dbReference>
<evidence type="ECO:0000256" key="1">
    <source>
        <dbReference type="RuleBase" id="RU363098"/>
    </source>
</evidence>
<dbReference type="InParanoid" id="A0A1B7NFR2"/>
<comment type="catalytic activity">
    <reaction evidence="1">
        <text>RNA(n) + a ribonucleoside 5'-triphosphate = RNA(n+1) + diphosphate</text>
        <dbReference type="Rhea" id="RHEA:21248"/>
        <dbReference type="Rhea" id="RHEA-COMP:14527"/>
        <dbReference type="Rhea" id="RHEA-COMP:17342"/>
        <dbReference type="ChEBI" id="CHEBI:33019"/>
        <dbReference type="ChEBI" id="CHEBI:61557"/>
        <dbReference type="ChEBI" id="CHEBI:140395"/>
        <dbReference type="EC" id="2.7.7.48"/>
    </reaction>
</comment>
<accession>A0A1B7NFR2</accession>
<keyword evidence="1" id="KW-0694">RNA-binding</keyword>
<gene>
    <name evidence="4" type="ORF">K503DRAFT_796182</name>
</gene>
<dbReference type="GO" id="GO:0003968">
    <property type="term" value="F:RNA-directed RNA polymerase activity"/>
    <property type="evidence" value="ECO:0007669"/>
    <property type="project" value="UniProtKB-KW"/>
</dbReference>
<keyword evidence="1" id="KW-0696">RNA-directed RNA polymerase</keyword>
<organism evidence="4 5">
    <name type="scientific">Rhizopogon vinicolor AM-OR11-026</name>
    <dbReference type="NCBI Taxonomy" id="1314800"/>
    <lineage>
        <taxon>Eukaryota</taxon>
        <taxon>Fungi</taxon>
        <taxon>Dikarya</taxon>
        <taxon>Basidiomycota</taxon>
        <taxon>Agaricomycotina</taxon>
        <taxon>Agaricomycetes</taxon>
        <taxon>Agaricomycetidae</taxon>
        <taxon>Boletales</taxon>
        <taxon>Suillineae</taxon>
        <taxon>Rhizopogonaceae</taxon>
        <taxon>Rhizopogon</taxon>
    </lineage>
</organism>
<dbReference type="PANTHER" id="PTHR23079">
    <property type="entry name" value="RNA-DEPENDENT RNA POLYMERASE"/>
    <property type="match status" value="1"/>
</dbReference>
<reference evidence="4 5" key="1">
    <citation type="submission" date="2016-06" db="EMBL/GenBank/DDBJ databases">
        <title>Comparative genomics of the ectomycorrhizal sister species Rhizopogon vinicolor and Rhizopogon vesiculosus (Basidiomycota: Boletales) reveals a divergence of the mating type B locus.</title>
        <authorList>
            <consortium name="DOE Joint Genome Institute"/>
            <person name="Mujic A.B."/>
            <person name="Kuo A."/>
            <person name="Tritt A."/>
            <person name="Lipzen A."/>
            <person name="Chen C."/>
            <person name="Johnson J."/>
            <person name="Sharma A."/>
            <person name="Barry K."/>
            <person name="Grigoriev I.V."/>
            <person name="Spatafora J.W."/>
        </authorList>
    </citation>
    <scope>NUCLEOTIDE SEQUENCE [LARGE SCALE GENOMIC DNA]</scope>
    <source>
        <strain evidence="4 5">AM-OR11-026</strain>
    </source>
</reference>
<dbReference type="STRING" id="1314800.A0A1B7NFR2"/>
<protein>
    <recommendedName>
        <fullName evidence="1">RNA-dependent RNA polymerase</fullName>
        <ecNumber evidence="1">2.7.7.48</ecNumber>
    </recommendedName>
</protein>
<evidence type="ECO:0000313" key="4">
    <source>
        <dbReference type="EMBL" id="OAX43639.1"/>
    </source>
</evidence>
<evidence type="ECO:0000259" key="3">
    <source>
        <dbReference type="Pfam" id="PF05183"/>
    </source>
</evidence>
<name>A0A1B7NFR2_9AGAM</name>
<sequence>MRNIAFAVNQEDLTIEFAKILHKPPFPTNTLLNFEVQIFYKQYVNGKQGILALPTVDAGLTLLRAYGDTGIAVKGRKIILKKSTRAIHIARINKLNSAPWSDPVKLREEKERLLEQSRPFQLLRYSFGRFHGDGHFSSEVSLPGIAHVSCDLDRPQVHFTLKRERERRGSAFDLYDLFGGLDLDLDFSPVVAASYARLNIARLVGNQDEDTTTLFIRADAPPVFSVDNDFGGMMRNNRSQRLGGLSRDYPMPPGCHSLMLVFSNQPDADTFMHACRSRLHLHYSAEPHVQIDDNISNAQPIEELHEFLSQIPYELAFEVEKTVANFVFSPMEILSLKETIIALQTEHGSDAPAIFQSFASEHEGNLSSHKSRRRRRSRQQSSQDGLTSLLGQVTQAFIRERQKPLRLLAPSPQSGVYLSYHLILTPTRYILEGPLPDQSNSVLRRYGHHECFFRVTFQDESRAKLRRDFDSSITDLLKERYRPILLRGYRIAGRPFEFLGYSMSGLREHSVWFMSPFEDESGTLVDAA</sequence>
<dbReference type="GO" id="GO:0003723">
    <property type="term" value="F:RNA binding"/>
    <property type="evidence" value="ECO:0007669"/>
    <property type="project" value="UniProtKB-KW"/>
</dbReference>
<keyword evidence="1" id="KW-0548">Nucleotidyltransferase</keyword>
<feature type="compositionally biased region" description="Basic residues" evidence="2">
    <location>
        <begin position="369"/>
        <end position="378"/>
    </location>
</feature>
<dbReference type="PANTHER" id="PTHR23079:SF55">
    <property type="entry name" value="RNA-DIRECTED RNA POLYMERASE"/>
    <property type="match status" value="1"/>
</dbReference>
<feature type="non-terminal residue" evidence="4">
    <location>
        <position position="528"/>
    </location>
</feature>
<proteinExistence type="inferred from homology"/>
<dbReference type="EMBL" id="KV448135">
    <property type="protein sequence ID" value="OAX43639.1"/>
    <property type="molecule type" value="Genomic_DNA"/>
</dbReference>
<evidence type="ECO:0000256" key="2">
    <source>
        <dbReference type="SAM" id="MobiDB-lite"/>
    </source>
</evidence>
<dbReference type="EC" id="2.7.7.48" evidence="1"/>
<dbReference type="AlphaFoldDB" id="A0A1B7NFR2"/>
<dbReference type="InterPro" id="IPR057596">
    <property type="entry name" value="RDRP_core"/>
</dbReference>
<dbReference type="Proteomes" id="UP000092154">
    <property type="component" value="Unassembled WGS sequence"/>
</dbReference>
<dbReference type="Pfam" id="PF05183">
    <property type="entry name" value="RdRP"/>
    <property type="match status" value="1"/>
</dbReference>
<dbReference type="InterPro" id="IPR007855">
    <property type="entry name" value="RDRP"/>
</dbReference>